<dbReference type="InterPro" id="IPR004821">
    <property type="entry name" value="Cyt_trans-like"/>
</dbReference>
<evidence type="ECO:0000256" key="3">
    <source>
        <dbReference type="ARBA" id="ARBA00022695"/>
    </source>
</evidence>
<comment type="subunit">
    <text evidence="9">Homohexamer.</text>
</comment>
<evidence type="ECO:0000256" key="7">
    <source>
        <dbReference type="ARBA" id="ARBA00022993"/>
    </source>
</evidence>
<evidence type="ECO:0000256" key="5">
    <source>
        <dbReference type="ARBA" id="ARBA00022840"/>
    </source>
</evidence>
<dbReference type="KEGG" id="swf:E3E12_03160"/>
<dbReference type="InterPro" id="IPR014729">
    <property type="entry name" value="Rossmann-like_a/b/a_fold"/>
</dbReference>
<keyword evidence="7 9" id="KW-0173">Coenzyme A biosynthesis</keyword>
<dbReference type="GO" id="GO:0004595">
    <property type="term" value="F:pantetheine-phosphate adenylyltransferase activity"/>
    <property type="evidence" value="ECO:0007669"/>
    <property type="project" value="UniProtKB-UniRule"/>
</dbReference>
<evidence type="ECO:0000259" key="10">
    <source>
        <dbReference type="Pfam" id="PF01467"/>
    </source>
</evidence>
<dbReference type="PRINTS" id="PR01020">
    <property type="entry name" value="LPSBIOSNTHSS"/>
</dbReference>
<feature type="binding site" evidence="9">
    <location>
        <position position="105"/>
    </location>
    <ligand>
        <name>substrate</name>
    </ligand>
</feature>
<dbReference type="EMBL" id="CP038231">
    <property type="protein sequence ID" value="QDH13364.1"/>
    <property type="molecule type" value="Genomic_DNA"/>
</dbReference>
<evidence type="ECO:0000256" key="1">
    <source>
        <dbReference type="ARBA" id="ARBA00022490"/>
    </source>
</evidence>
<feature type="binding site" evidence="9">
    <location>
        <position position="24"/>
    </location>
    <ligand>
        <name>substrate</name>
    </ligand>
</feature>
<proteinExistence type="inferred from homology"/>
<evidence type="ECO:0000256" key="8">
    <source>
        <dbReference type="ARBA" id="ARBA00029346"/>
    </source>
</evidence>
<accession>A0A4Y6U865</accession>
<comment type="cofactor">
    <cofactor evidence="9">
        <name>Mg(2+)</name>
        <dbReference type="ChEBI" id="CHEBI:18420"/>
    </cofactor>
</comment>
<evidence type="ECO:0000256" key="4">
    <source>
        <dbReference type="ARBA" id="ARBA00022741"/>
    </source>
</evidence>
<protein>
    <recommendedName>
        <fullName evidence="9">Phosphopantetheine adenylyltransferase</fullName>
        <ecNumber evidence="9">2.7.7.3</ecNumber>
    </recommendedName>
    <alternativeName>
        <fullName evidence="9">Dephospho-CoA pyrophosphorylase</fullName>
    </alternativeName>
    <alternativeName>
        <fullName evidence="9">Pantetheine-phosphate adenylyltransferase</fullName>
        <shortName evidence="9">PPAT</shortName>
    </alternativeName>
</protein>
<feature type="binding site" evidence="9">
    <location>
        <begin position="141"/>
        <end position="147"/>
    </location>
    <ligand>
        <name>ATP</name>
        <dbReference type="ChEBI" id="CHEBI:30616"/>
    </ligand>
</feature>
<dbReference type="GO" id="GO:0005524">
    <property type="term" value="F:ATP binding"/>
    <property type="evidence" value="ECO:0007669"/>
    <property type="project" value="UniProtKB-KW"/>
</dbReference>
<comment type="catalytic activity">
    <reaction evidence="8 9">
        <text>(R)-4'-phosphopantetheine + ATP + H(+) = 3'-dephospho-CoA + diphosphate</text>
        <dbReference type="Rhea" id="RHEA:19801"/>
        <dbReference type="ChEBI" id="CHEBI:15378"/>
        <dbReference type="ChEBI" id="CHEBI:30616"/>
        <dbReference type="ChEBI" id="CHEBI:33019"/>
        <dbReference type="ChEBI" id="CHEBI:57328"/>
        <dbReference type="ChEBI" id="CHEBI:61723"/>
        <dbReference type="EC" id="2.7.7.3"/>
    </reaction>
</comment>
<comment type="pathway">
    <text evidence="9">Cofactor biosynthesis; coenzyme A biosynthesis; CoA from (R)-pantothenate: step 4/5.</text>
</comment>
<dbReference type="UniPathway" id="UPA00241">
    <property type="reaction ID" value="UER00355"/>
</dbReference>
<gene>
    <name evidence="9 11" type="primary">coaD</name>
    <name evidence="11" type="ORF">E3E12_03160</name>
</gene>
<feature type="domain" description="Cytidyltransferase-like" evidence="10">
    <location>
        <begin position="20"/>
        <end position="140"/>
    </location>
</feature>
<feature type="site" description="Transition state stabilizer" evidence="9">
    <location>
        <position position="32"/>
    </location>
</feature>
<dbReference type="SUPFAM" id="SSF52374">
    <property type="entry name" value="Nucleotidylyl transferase"/>
    <property type="match status" value="1"/>
</dbReference>
<dbReference type="CDD" id="cd02163">
    <property type="entry name" value="PPAT"/>
    <property type="match status" value="1"/>
</dbReference>
<evidence type="ECO:0000313" key="12">
    <source>
        <dbReference type="Proteomes" id="UP000318709"/>
    </source>
</evidence>
<feature type="binding site" evidence="9">
    <location>
        <position position="32"/>
    </location>
    <ligand>
        <name>ATP</name>
        <dbReference type="ChEBI" id="CHEBI:30616"/>
    </ligand>
</feature>
<evidence type="ECO:0000256" key="9">
    <source>
        <dbReference type="HAMAP-Rule" id="MF_00151"/>
    </source>
</evidence>
<dbReference type="InterPro" id="IPR001980">
    <property type="entry name" value="PPAT"/>
</dbReference>
<name>A0A4Y6U865_9PROT</name>
<keyword evidence="3 9" id="KW-0548">Nucleotidyltransferase</keyword>
<comment type="subcellular location">
    <subcellularLocation>
        <location evidence="9">Cytoplasm</location>
    </subcellularLocation>
</comment>
<keyword evidence="6 9" id="KW-0460">Magnesium</keyword>
<dbReference type="OrthoDB" id="9806661at2"/>
<keyword evidence="5 9" id="KW-0067">ATP-binding</keyword>
<evidence type="ECO:0000256" key="6">
    <source>
        <dbReference type="ARBA" id="ARBA00022842"/>
    </source>
</evidence>
<evidence type="ECO:0000313" key="11">
    <source>
        <dbReference type="EMBL" id="QDH13364.1"/>
    </source>
</evidence>
<dbReference type="NCBIfam" id="TIGR01510">
    <property type="entry name" value="coaD_prev_kdtB"/>
    <property type="match status" value="1"/>
</dbReference>
<keyword evidence="4 9" id="KW-0547">Nucleotide-binding</keyword>
<sequence>MKTPSARVGPGPARNPRTAFYPGTFDPLTFGHLDIIARAAALFERLVVGVAVNNAKQPLLTLAERLAMMEEETRGLPHADRIEVVGFSGLLVDAVHQHGAGTVVRGLRSSGDFDYESQLSGALKRLDPHMETVFLLASETHRSTASRIVKEIARLGGDIAPFVPAGVQARVLLKLRQAPISP</sequence>
<reference evidence="11 12" key="1">
    <citation type="submission" date="2019-03" db="EMBL/GenBank/DDBJ databases">
        <title>The complete genome sequence of Swingsia_sp. F3b2 LMG30590(T).</title>
        <authorList>
            <person name="Chua K.-O."/>
            <person name="Chan K.-G."/>
            <person name="See-Too W.-S."/>
        </authorList>
    </citation>
    <scope>NUCLEOTIDE SEQUENCE [LARGE SCALE GENOMIC DNA]</scope>
    <source>
        <strain evidence="11 12">F3b2</strain>
    </source>
</reference>
<keyword evidence="2 9" id="KW-0808">Transferase</keyword>
<feature type="binding site" evidence="9">
    <location>
        <begin position="24"/>
        <end position="25"/>
    </location>
    <ligand>
        <name>ATP</name>
        <dbReference type="ChEBI" id="CHEBI:30616"/>
    </ligand>
</feature>
<keyword evidence="12" id="KW-1185">Reference proteome</keyword>
<dbReference type="AlphaFoldDB" id="A0A4Y6U865"/>
<comment type="similarity">
    <text evidence="9">Belongs to the bacterial CoaD family.</text>
</comment>
<comment type="function">
    <text evidence="9">Reversibly transfers an adenylyl group from ATP to 4'-phosphopantetheine, yielding dephospho-CoA (dPCoA) and pyrophosphate.</text>
</comment>
<feature type="binding site" evidence="9">
    <location>
        <position position="116"/>
    </location>
    <ligand>
        <name>ATP</name>
        <dbReference type="ChEBI" id="CHEBI:30616"/>
    </ligand>
</feature>
<dbReference type="HAMAP" id="MF_00151">
    <property type="entry name" value="PPAT_bact"/>
    <property type="match status" value="1"/>
</dbReference>
<dbReference type="GO" id="GO:0005737">
    <property type="term" value="C:cytoplasm"/>
    <property type="evidence" value="ECO:0007669"/>
    <property type="project" value="UniProtKB-SubCell"/>
</dbReference>
<dbReference type="PANTHER" id="PTHR21342:SF1">
    <property type="entry name" value="PHOSPHOPANTETHEINE ADENYLYLTRANSFERASE"/>
    <property type="match status" value="1"/>
</dbReference>
<dbReference type="PANTHER" id="PTHR21342">
    <property type="entry name" value="PHOSPHOPANTETHEINE ADENYLYLTRANSFERASE"/>
    <property type="match status" value="1"/>
</dbReference>
<evidence type="ECO:0000256" key="2">
    <source>
        <dbReference type="ARBA" id="ARBA00022679"/>
    </source>
</evidence>
<dbReference type="GO" id="GO:0015937">
    <property type="term" value="P:coenzyme A biosynthetic process"/>
    <property type="evidence" value="ECO:0007669"/>
    <property type="project" value="UniProtKB-UniRule"/>
</dbReference>
<feature type="binding site" evidence="9">
    <location>
        <position position="91"/>
    </location>
    <ligand>
        <name>substrate</name>
    </ligand>
</feature>
<keyword evidence="1 9" id="KW-0963">Cytoplasm</keyword>
<dbReference type="Gene3D" id="3.40.50.620">
    <property type="entry name" value="HUPs"/>
    <property type="match status" value="1"/>
</dbReference>
<dbReference type="RefSeq" id="WP_141443025.1">
    <property type="nucleotide sequence ID" value="NZ_CP038231.1"/>
</dbReference>
<dbReference type="NCBIfam" id="TIGR00125">
    <property type="entry name" value="cyt_tran_rel"/>
    <property type="match status" value="1"/>
</dbReference>
<dbReference type="EC" id="2.7.7.3" evidence="9"/>
<dbReference type="Pfam" id="PF01467">
    <property type="entry name" value="CTP_transf_like"/>
    <property type="match status" value="1"/>
</dbReference>
<organism evidence="11 12">
    <name type="scientific">Formicincola oecophyllae</name>
    <dbReference type="NCBI Taxonomy" id="2558361"/>
    <lineage>
        <taxon>Bacteria</taxon>
        <taxon>Pseudomonadati</taxon>
        <taxon>Pseudomonadota</taxon>
        <taxon>Alphaproteobacteria</taxon>
        <taxon>Acetobacterales</taxon>
        <taxon>Acetobacteraceae</taxon>
        <taxon>Formicincola</taxon>
    </lineage>
</organism>
<dbReference type="Proteomes" id="UP000318709">
    <property type="component" value="Chromosome"/>
</dbReference>
<feature type="binding site" evidence="9">
    <location>
        <position position="56"/>
    </location>
    <ligand>
        <name>substrate</name>
    </ligand>
</feature>
<feature type="binding site" evidence="9">
    <location>
        <begin position="106"/>
        <end position="108"/>
    </location>
    <ligand>
        <name>ATP</name>
        <dbReference type="ChEBI" id="CHEBI:30616"/>
    </ligand>
</feature>